<evidence type="ECO:0000313" key="3">
    <source>
        <dbReference type="EMBL" id="KAF0971736.1"/>
    </source>
</evidence>
<evidence type="ECO:0000313" key="4">
    <source>
        <dbReference type="Proteomes" id="UP000444721"/>
    </source>
</evidence>
<dbReference type="Proteomes" id="UP000444721">
    <property type="component" value="Unassembled WGS sequence"/>
</dbReference>
<keyword evidence="4" id="KW-1185">Reference proteome</keyword>
<evidence type="ECO:0000256" key="2">
    <source>
        <dbReference type="SAM" id="Phobius"/>
    </source>
</evidence>
<feature type="transmembrane region" description="Helical" evidence="2">
    <location>
        <begin position="129"/>
        <end position="147"/>
    </location>
</feature>
<proteinExistence type="predicted"/>
<feature type="transmembrane region" description="Helical" evidence="2">
    <location>
        <begin position="88"/>
        <end position="109"/>
    </location>
</feature>
<gene>
    <name evidence="3" type="ORF">FDP41_009959</name>
</gene>
<dbReference type="AlphaFoldDB" id="A0A6A5BAD3"/>
<dbReference type="VEuPathDB" id="AmoebaDB:NfTy_081420"/>
<protein>
    <submittedName>
        <fullName evidence="3">Uncharacterized protein</fullName>
    </submittedName>
</protein>
<keyword evidence="2" id="KW-0472">Membrane</keyword>
<organism evidence="3 4">
    <name type="scientific">Naegleria fowleri</name>
    <name type="common">Brain eating amoeba</name>
    <dbReference type="NCBI Taxonomy" id="5763"/>
    <lineage>
        <taxon>Eukaryota</taxon>
        <taxon>Discoba</taxon>
        <taxon>Heterolobosea</taxon>
        <taxon>Tetramitia</taxon>
        <taxon>Eutetramitia</taxon>
        <taxon>Vahlkampfiidae</taxon>
        <taxon>Naegleria</taxon>
    </lineage>
</organism>
<dbReference type="GeneID" id="68117174"/>
<dbReference type="RefSeq" id="XP_044556452.1">
    <property type="nucleotide sequence ID" value="XM_044713973.1"/>
</dbReference>
<dbReference type="VEuPathDB" id="AmoebaDB:FDP41_009959"/>
<reference evidence="3 4" key="1">
    <citation type="journal article" date="2019" name="Sci. Rep.">
        <title>Nanopore sequencing improves the draft genome of the human pathogenic amoeba Naegleria fowleri.</title>
        <authorList>
            <person name="Liechti N."/>
            <person name="Schurch N."/>
            <person name="Bruggmann R."/>
            <person name="Wittwer M."/>
        </authorList>
    </citation>
    <scope>NUCLEOTIDE SEQUENCE [LARGE SCALE GENOMIC DNA]</scope>
    <source>
        <strain evidence="3 4">ATCC 30894</strain>
    </source>
</reference>
<accession>A0A6A5BAD3</accession>
<keyword evidence="2" id="KW-0812">Transmembrane</keyword>
<sequence length="375" mass="43943">MSFHNNNRKVTLSEMPQVLASRTSLDSSSHRVNAGSESTPYLDVSLLKDPLNHHHHSTMNDRYTRIDTFKKYWKKFSSSTFGNRRLKMYIYSCLKFLTITYVQANNLFGKSDALVLTEGEQLLQSVFKIVSYTFMGVLMVLFTERYIRELTAIARKKPLTIWINWMESIVYLIFFIYSIATSVTHVVYIVREYNAESEERILHPEMFAKKTFTLEEQLAVEILEVFVHIYIIVDKGTHFIHASHSVSYYLAKAQHIPKHHHPGHHHHHNDYFYVNDTLNRNPNHAFDHDPNTLALDESNAVDSLKEKDLQQQQEESDEDYDDYIGKTYQEEQTEKMRRRNTTMGAIYRKPGSLFVNFKTNNNDDKKAPLNAFDQL</sequence>
<comment type="caution">
    <text evidence="3">The sequence shown here is derived from an EMBL/GenBank/DDBJ whole genome shotgun (WGS) entry which is preliminary data.</text>
</comment>
<feature type="region of interest" description="Disordered" evidence="1">
    <location>
        <begin position="304"/>
        <end position="324"/>
    </location>
</feature>
<name>A0A6A5BAD3_NAEFO</name>
<keyword evidence="2" id="KW-1133">Transmembrane helix</keyword>
<dbReference type="VEuPathDB" id="AmoebaDB:NF0042690"/>
<dbReference type="EMBL" id="VFQX01000074">
    <property type="protein sequence ID" value="KAF0971736.1"/>
    <property type="molecule type" value="Genomic_DNA"/>
</dbReference>
<dbReference type="OMA" id="WINWMES"/>
<evidence type="ECO:0000256" key="1">
    <source>
        <dbReference type="SAM" id="MobiDB-lite"/>
    </source>
</evidence>
<dbReference type="OrthoDB" id="10378454at2759"/>
<feature type="transmembrane region" description="Helical" evidence="2">
    <location>
        <begin position="168"/>
        <end position="190"/>
    </location>
</feature>